<dbReference type="SMART" id="SM00267">
    <property type="entry name" value="GGDEF"/>
    <property type="match status" value="1"/>
</dbReference>
<dbReference type="InterPro" id="IPR001633">
    <property type="entry name" value="EAL_dom"/>
</dbReference>
<dbReference type="Pfam" id="PF00990">
    <property type="entry name" value="GGDEF"/>
    <property type="match status" value="1"/>
</dbReference>
<feature type="domain" description="EAL" evidence="2">
    <location>
        <begin position="301"/>
        <end position="553"/>
    </location>
</feature>
<dbReference type="Gene3D" id="3.30.70.270">
    <property type="match status" value="1"/>
</dbReference>
<dbReference type="InterPro" id="IPR035919">
    <property type="entry name" value="EAL_sf"/>
</dbReference>
<evidence type="ECO:0000313" key="4">
    <source>
        <dbReference type="EMBL" id="KMW18380.1"/>
    </source>
</evidence>
<dbReference type="OrthoDB" id="9805474at2"/>
<dbReference type="Pfam" id="PF08447">
    <property type="entry name" value="PAS_3"/>
    <property type="match status" value="1"/>
</dbReference>
<dbReference type="PANTHER" id="PTHR33121:SF70">
    <property type="entry name" value="SIGNALING PROTEIN YKOW"/>
    <property type="match status" value="1"/>
</dbReference>
<dbReference type="InterPro" id="IPR029787">
    <property type="entry name" value="Nucleotide_cyclase"/>
</dbReference>
<dbReference type="InterPro" id="IPR013655">
    <property type="entry name" value="PAS_fold_3"/>
</dbReference>
<dbReference type="Gene3D" id="3.30.450.20">
    <property type="entry name" value="PAS domain"/>
    <property type="match status" value="1"/>
</dbReference>
<evidence type="ECO:0000259" key="1">
    <source>
        <dbReference type="PROSITE" id="PS50113"/>
    </source>
</evidence>
<dbReference type="Pfam" id="PF00563">
    <property type="entry name" value="EAL"/>
    <property type="match status" value="1"/>
</dbReference>
<proteinExistence type="predicted"/>
<evidence type="ECO:0000259" key="3">
    <source>
        <dbReference type="PROSITE" id="PS50887"/>
    </source>
</evidence>
<dbReference type="GO" id="GO:0071111">
    <property type="term" value="F:cyclic-guanylate-specific phosphodiesterase activity"/>
    <property type="evidence" value="ECO:0007669"/>
    <property type="project" value="InterPro"/>
</dbReference>
<feature type="domain" description="PAC" evidence="1">
    <location>
        <begin position="88"/>
        <end position="140"/>
    </location>
</feature>
<dbReference type="PATRIC" id="fig|742734.4.peg.3522"/>
<dbReference type="InterPro" id="IPR000700">
    <property type="entry name" value="PAS-assoc_C"/>
</dbReference>
<dbReference type="PANTHER" id="PTHR33121">
    <property type="entry name" value="CYCLIC DI-GMP PHOSPHODIESTERASE PDEF"/>
    <property type="match status" value="1"/>
</dbReference>
<dbReference type="CDD" id="cd01948">
    <property type="entry name" value="EAL"/>
    <property type="match status" value="1"/>
</dbReference>
<organism evidence="4 5">
    <name type="scientific">[Clostridium] citroniae WAL-19142</name>
    <dbReference type="NCBI Taxonomy" id="742734"/>
    <lineage>
        <taxon>Bacteria</taxon>
        <taxon>Bacillati</taxon>
        <taxon>Bacillota</taxon>
        <taxon>Clostridia</taxon>
        <taxon>Lachnospirales</taxon>
        <taxon>Lachnospiraceae</taxon>
        <taxon>Enterocloster</taxon>
    </lineage>
</organism>
<dbReference type="SUPFAM" id="SSF55785">
    <property type="entry name" value="PYP-like sensor domain (PAS domain)"/>
    <property type="match status" value="1"/>
</dbReference>
<dbReference type="CDD" id="cd01949">
    <property type="entry name" value="GGDEF"/>
    <property type="match status" value="1"/>
</dbReference>
<evidence type="ECO:0000259" key="2">
    <source>
        <dbReference type="PROSITE" id="PS50883"/>
    </source>
</evidence>
<dbReference type="InterPro" id="IPR050706">
    <property type="entry name" value="Cyclic-di-GMP_PDE-like"/>
</dbReference>
<dbReference type="InterPro" id="IPR001610">
    <property type="entry name" value="PAC"/>
</dbReference>
<dbReference type="RefSeq" id="WP_048930230.1">
    <property type="nucleotide sequence ID" value="NZ_KQ235879.1"/>
</dbReference>
<dbReference type="PROSITE" id="PS50887">
    <property type="entry name" value="GGDEF"/>
    <property type="match status" value="1"/>
</dbReference>
<dbReference type="SMART" id="SM00052">
    <property type="entry name" value="EAL"/>
    <property type="match status" value="1"/>
</dbReference>
<dbReference type="NCBIfam" id="TIGR00254">
    <property type="entry name" value="GGDEF"/>
    <property type="match status" value="1"/>
</dbReference>
<name>A0A0J9ERB7_9FIRM</name>
<dbReference type="SUPFAM" id="SSF55073">
    <property type="entry name" value="Nucleotide cyclase"/>
    <property type="match status" value="1"/>
</dbReference>
<dbReference type="InterPro" id="IPR043128">
    <property type="entry name" value="Rev_trsase/Diguanyl_cyclase"/>
</dbReference>
<protein>
    <recommendedName>
        <fullName evidence="6">Diguanylate cyclase</fullName>
    </recommendedName>
</protein>
<evidence type="ECO:0000313" key="5">
    <source>
        <dbReference type="Proteomes" id="UP000037392"/>
    </source>
</evidence>
<sequence length="553" mass="63738">MPDMIKYVKFTADVILALLSETTDDYLYLWDIQNGTFYISDHAYKDLEISRRIETDVVSVWSSIMIPKDQERWLADMQLIRDGAKDYHDMEYRVYNRSGQIIWVSCRGTVKKDEDGRPLFMIGRISNIGKQNKFDNVTGLMNRSQFEQDTELLLKRGQDVQGVMVALDIDDFKNINEKYSYALGDRALNLLSALISSLLPKECQLYRLDGDEFVFLLENGTEEGVRYIYENIQMIIGSHFVVEGRPIMISVSAGACFFPRDGETCHKLFRNAENAVEVAKMNGKNQLVFFSEEMYRQKLRMMELQESLHTCVKEGFREFELFYQPQVETGTGAVIGAEALLRWHSPKHGEVSPAEFIPLLEESRLITQVGTWVLEESMKQYRKWETYAPDFIMSVNVSYIQLKENGLLKYLKARQRDHIPARGIILELTESCWVPNLHFLNEEFRELHQAGYGVAIDDFGTGYSSLSHLKELPANVLKIDRSFVTGISKGSYEYIFLEYIIKLAHSISLEVCVEGVETLEEFEVVKQAAPDFIQGYLFGRPVSASEFETRYLL</sequence>
<dbReference type="InterPro" id="IPR035965">
    <property type="entry name" value="PAS-like_dom_sf"/>
</dbReference>
<feature type="domain" description="GGDEF" evidence="3">
    <location>
        <begin position="160"/>
        <end position="292"/>
    </location>
</feature>
<dbReference type="Proteomes" id="UP000037392">
    <property type="component" value="Unassembled WGS sequence"/>
</dbReference>
<dbReference type="AlphaFoldDB" id="A0A0J9ERB7"/>
<accession>A0A0J9ERB7</accession>
<gene>
    <name evidence="4" type="ORF">HMPREF9470_03290</name>
</gene>
<evidence type="ECO:0008006" key="6">
    <source>
        <dbReference type="Google" id="ProtNLM"/>
    </source>
</evidence>
<comment type="caution">
    <text evidence="4">The sequence shown here is derived from an EMBL/GenBank/DDBJ whole genome shotgun (WGS) entry which is preliminary data.</text>
</comment>
<dbReference type="PROSITE" id="PS50883">
    <property type="entry name" value="EAL"/>
    <property type="match status" value="1"/>
</dbReference>
<dbReference type="PROSITE" id="PS50113">
    <property type="entry name" value="PAC"/>
    <property type="match status" value="1"/>
</dbReference>
<reference evidence="4 5" key="1">
    <citation type="submission" date="2011-04" db="EMBL/GenBank/DDBJ databases">
        <title>The Genome Sequence of Clostridium citroniae WAL-19142.</title>
        <authorList>
            <consortium name="The Broad Institute Genome Sequencing Platform"/>
            <person name="Earl A."/>
            <person name="Ward D."/>
            <person name="Feldgarden M."/>
            <person name="Gevers D."/>
            <person name="Warren Y.A."/>
            <person name="Tyrrell K.L."/>
            <person name="Citron D.M."/>
            <person name="Goldstein E.J."/>
            <person name="Daigneault M."/>
            <person name="Allen-Vercoe E."/>
            <person name="Young S.K."/>
            <person name="Zeng Q."/>
            <person name="Gargeya S."/>
            <person name="Fitzgerald M."/>
            <person name="Haas B."/>
            <person name="Abouelleil A."/>
            <person name="Alvarado L."/>
            <person name="Arachchi H.M."/>
            <person name="Berlin A."/>
            <person name="Brown A."/>
            <person name="Chapman S.B."/>
            <person name="Chen Z."/>
            <person name="Dunbar C."/>
            <person name="Freedman E."/>
            <person name="Gearin G."/>
            <person name="Gellesch M."/>
            <person name="Goldberg J."/>
            <person name="Griggs A."/>
            <person name="Gujja S."/>
            <person name="Heilman E.R."/>
            <person name="Heiman D."/>
            <person name="Howarth C."/>
            <person name="Larson L."/>
            <person name="Lui A."/>
            <person name="MacDonald P.J."/>
            <person name="Mehta T."/>
            <person name="Montmayeur A."/>
            <person name="Murphy C."/>
            <person name="Neiman D."/>
            <person name="Pearson M."/>
            <person name="Priest M."/>
            <person name="Roberts A."/>
            <person name="Saif S."/>
            <person name="Shea T."/>
            <person name="Shenoy N."/>
            <person name="Sisk P."/>
            <person name="Stolte C."/>
            <person name="Sykes S."/>
            <person name="White J."/>
            <person name="Yandava C."/>
            <person name="Wortman J."/>
            <person name="Nusbaum C."/>
            <person name="Birren B."/>
        </authorList>
    </citation>
    <scope>NUCLEOTIDE SEQUENCE [LARGE SCALE GENOMIC DNA]</scope>
    <source>
        <strain evidence="4 5">WAL-19142</strain>
    </source>
</reference>
<dbReference type="SMART" id="SM00086">
    <property type="entry name" value="PAC"/>
    <property type="match status" value="2"/>
</dbReference>
<dbReference type="SUPFAM" id="SSF141868">
    <property type="entry name" value="EAL domain-like"/>
    <property type="match status" value="1"/>
</dbReference>
<dbReference type="Gene3D" id="3.20.20.450">
    <property type="entry name" value="EAL domain"/>
    <property type="match status" value="1"/>
</dbReference>
<dbReference type="GeneID" id="93162177"/>
<dbReference type="InterPro" id="IPR000160">
    <property type="entry name" value="GGDEF_dom"/>
</dbReference>
<dbReference type="EMBL" id="ADLK01000024">
    <property type="protein sequence ID" value="KMW18380.1"/>
    <property type="molecule type" value="Genomic_DNA"/>
</dbReference>